<dbReference type="EMBL" id="AVPG01000001">
    <property type="protein sequence ID" value="KGX88772.1"/>
    <property type="molecule type" value="Genomic_DNA"/>
</dbReference>
<dbReference type="eggNOG" id="ENOG5032VEZ">
    <property type="taxonomic scope" value="Bacteria"/>
</dbReference>
<dbReference type="InterPro" id="IPR025620">
    <property type="entry name" value="YlaH"/>
</dbReference>
<comment type="caution">
    <text evidence="2">The sequence shown here is derived from an EMBL/GenBank/DDBJ whole genome shotgun (WGS) entry which is preliminary data.</text>
</comment>
<feature type="transmembrane region" description="Helical" evidence="1">
    <location>
        <begin position="26"/>
        <end position="44"/>
    </location>
</feature>
<protein>
    <submittedName>
        <fullName evidence="2">Membrane protein</fullName>
    </submittedName>
</protein>
<name>A0A0A5HYT0_9BACI</name>
<reference evidence="2 3" key="1">
    <citation type="submission" date="2013-08" db="EMBL/GenBank/DDBJ databases">
        <authorList>
            <person name="Huang J."/>
            <person name="Wang G."/>
        </authorList>
    </citation>
    <scope>NUCLEOTIDE SEQUENCE [LARGE SCALE GENOMIC DNA]</scope>
    <source>
        <strain evidence="2 3">JSM 072002</strain>
    </source>
</reference>
<dbReference type="AlphaFoldDB" id="A0A0A5HYT0"/>
<evidence type="ECO:0000256" key="1">
    <source>
        <dbReference type="SAM" id="Phobius"/>
    </source>
</evidence>
<keyword evidence="3" id="KW-1185">Reference proteome</keyword>
<keyword evidence="1" id="KW-1133">Transmembrane helix</keyword>
<dbReference type="STRING" id="1385512.N784_00020"/>
<keyword evidence="1" id="KW-0812">Transmembrane</keyword>
<feature type="transmembrane region" description="Helical" evidence="1">
    <location>
        <begin position="56"/>
        <end position="75"/>
    </location>
</feature>
<keyword evidence="1" id="KW-0472">Membrane</keyword>
<feature type="transmembrane region" description="Helical" evidence="1">
    <location>
        <begin position="81"/>
        <end position="99"/>
    </location>
</feature>
<dbReference type="Proteomes" id="UP000030401">
    <property type="component" value="Unassembled WGS sequence"/>
</dbReference>
<evidence type="ECO:0000313" key="2">
    <source>
        <dbReference type="EMBL" id="KGX88772.1"/>
    </source>
</evidence>
<evidence type="ECO:0000313" key="3">
    <source>
        <dbReference type="Proteomes" id="UP000030401"/>
    </source>
</evidence>
<sequence>MSFFARLLFNGLGEEFNLNDQSEVSIAIRGALILYVIILTLSIITFKLGFAKKLPIFKSIIVYAFLALGCIILTVPLGISLPIAEGLLVSTLVLAIYRLRLHRERKERNSVS</sequence>
<dbReference type="Pfam" id="PF14036">
    <property type="entry name" value="YlaH"/>
    <property type="match status" value="1"/>
</dbReference>
<accession>A0A0A5HYT0</accession>
<organism evidence="2 3">
    <name type="scientific">Pontibacillus litoralis JSM 072002</name>
    <dbReference type="NCBI Taxonomy" id="1385512"/>
    <lineage>
        <taxon>Bacteria</taxon>
        <taxon>Bacillati</taxon>
        <taxon>Bacillota</taxon>
        <taxon>Bacilli</taxon>
        <taxon>Bacillales</taxon>
        <taxon>Bacillaceae</taxon>
        <taxon>Pontibacillus</taxon>
    </lineage>
</organism>
<gene>
    <name evidence="2" type="ORF">N784_00020</name>
</gene>
<proteinExistence type="predicted"/>